<keyword evidence="3 8" id="KW-0547">Nucleotide-binding</keyword>
<dbReference type="NCBIfam" id="TIGR00233">
    <property type="entry name" value="trpS"/>
    <property type="match status" value="1"/>
</dbReference>
<comment type="function">
    <text evidence="8">Catalyzes the attachment of tryptophan to tRNA(Trp).</text>
</comment>
<comment type="catalytic activity">
    <reaction evidence="7 8">
        <text>tRNA(Trp) + L-tryptophan + ATP = L-tryptophyl-tRNA(Trp) + AMP + diphosphate + H(+)</text>
        <dbReference type="Rhea" id="RHEA:24080"/>
        <dbReference type="Rhea" id="RHEA-COMP:9671"/>
        <dbReference type="Rhea" id="RHEA-COMP:9705"/>
        <dbReference type="ChEBI" id="CHEBI:15378"/>
        <dbReference type="ChEBI" id="CHEBI:30616"/>
        <dbReference type="ChEBI" id="CHEBI:33019"/>
        <dbReference type="ChEBI" id="CHEBI:57912"/>
        <dbReference type="ChEBI" id="CHEBI:78442"/>
        <dbReference type="ChEBI" id="CHEBI:78535"/>
        <dbReference type="ChEBI" id="CHEBI:456215"/>
        <dbReference type="EC" id="6.1.1.2"/>
    </reaction>
</comment>
<keyword evidence="5 8" id="KW-0648">Protein biosynthesis</keyword>
<feature type="binding site" evidence="8">
    <location>
        <begin position="9"/>
        <end position="11"/>
    </location>
    <ligand>
        <name>ATP</name>
        <dbReference type="ChEBI" id="CHEBI:30616"/>
    </ligand>
</feature>
<dbReference type="SUPFAM" id="SSF52374">
    <property type="entry name" value="Nucleotidylyl transferase"/>
    <property type="match status" value="1"/>
</dbReference>
<dbReference type="InterPro" id="IPR001412">
    <property type="entry name" value="aa-tRNA-synth_I_CS"/>
</dbReference>
<keyword evidence="4 8" id="KW-0067">ATP-binding</keyword>
<evidence type="ECO:0000313" key="10">
    <source>
        <dbReference type="EMBL" id="GLI56516.1"/>
    </source>
</evidence>
<comment type="caution">
    <text evidence="10">The sequence shown here is derived from an EMBL/GenBank/DDBJ whole genome shotgun (WGS) entry which is preliminary data.</text>
</comment>
<name>A0A9W6GMH0_9FUSO</name>
<dbReference type="Gene3D" id="1.10.240.10">
    <property type="entry name" value="Tyrosyl-Transfer RNA Synthetase"/>
    <property type="match status" value="1"/>
</dbReference>
<dbReference type="GO" id="GO:0005829">
    <property type="term" value="C:cytosol"/>
    <property type="evidence" value="ECO:0007669"/>
    <property type="project" value="TreeGrafter"/>
</dbReference>
<dbReference type="Gene3D" id="3.40.50.620">
    <property type="entry name" value="HUPs"/>
    <property type="match status" value="1"/>
</dbReference>
<dbReference type="EC" id="6.1.1.2" evidence="8"/>
<dbReference type="PROSITE" id="PS00178">
    <property type="entry name" value="AA_TRNA_LIGASE_I"/>
    <property type="match status" value="1"/>
</dbReference>
<dbReference type="PRINTS" id="PR01039">
    <property type="entry name" value="TRNASYNTHTRP"/>
</dbReference>
<evidence type="ECO:0000256" key="2">
    <source>
        <dbReference type="ARBA" id="ARBA00022598"/>
    </source>
</evidence>
<protein>
    <recommendedName>
        <fullName evidence="8">Tryptophan--tRNA ligase</fullName>
        <ecNumber evidence="8">6.1.1.2</ecNumber>
    </recommendedName>
    <alternativeName>
        <fullName evidence="8">Tryptophanyl-tRNA synthetase</fullName>
        <shortName evidence="8">TrpRS</shortName>
    </alternativeName>
</protein>
<evidence type="ECO:0000256" key="6">
    <source>
        <dbReference type="ARBA" id="ARBA00023146"/>
    </source>
</evidence>
<evidence type="ECO:0000256" key="3">
    <source>
        <dbReference type="ARBA" id="ARBA00022741"/>
    </source>
</evidence>
<dbReference type="Proteomes" id="UP001144471">
    <property type="component" value="Unassembled WGS sequence"/>
</dbReference>
<dbReference type="PANTHER" id="PTHR43766:SF1">
    <property type="entry name" value="TRYPTOPHAN--TRNA LIGASE, MITOCHONDRIAL"/>
    <property type="match status" value="1"/>
</dbReference>
<comment type="subcellular location">
    <subcellularLocation>
        <location evidence="8">Cytoplasm</location>
    </subcellularLocation>
</comment>
<dbReference type="RefSeq" id="WP_281835708.1">
    <property type="nucleotide sequence ID" value="NZ_BSDY01000008.1"/>
</dbReference>
<evidence type="ECO:0000313" key="11">
    <source>
        <dbReference type="Proteomes" id="UP001144471"/>
    </source>
</evidence>
<keyword evidence="6 8" id="KW-0030">Aminoacyl-tRNA synthetase</keyword>
<gene>
    <name evidence="8 10" type="primary">trpS</name>
    <name evidence="10" type="ORF">PM10SUCC1_20300</name>
</gene>
<feature type="binding site" evidence="8">
    <location>
        <begin position="144"/>
        <end position="146"/>
    </location>
    <ligand>
        <name>ATP</name>
        <dbReference type="ChEBI" id="CHEBI:30616"/>
    </ligand>
</feature>
<comment type="subunit">
    <text evidence="8">Homodimer.</text>
</comment>
<dbReference type="InterPro" id="IPR014729">
    <property type="entry name" value="Rossmann-like_a/b/a_fold"/>
</dbReference>
<evidence type="ECO:0000256" key="8">
    <source>
        <dbReference type="HAMAP-Rule" id="MF_00140"/>
    </source>
</evidence>
<feature type="short sequence motif" description="'KMSKS' region" evidence="8">
    <location>
        <begin position="190"/>
        <end position="194"/>
    </location>
</feature>
<comment type="similarity">
    <text evidence="1 8 9">Belongs to the class-I aminoacyl-tRNA synthetase family.</text>
</comment>
<sequence>MKRSLSGIQPSGILHIGNYFGAIKQFVENQDKYEGFYFVVDYHALTSLKDPKALRENTYNAILDFLALGLDPEKSTIFVQSDVPEHTELMWLLLNVTPVGLLERGVSYKDKVAKGISANAGLLTYPVLQAADILLYDTNIVPVGKDQKQHIEFARDIAVKFNETYGEVFTLPEPQILESVAVIPGTDGQKMSKSYNNTIQMFASKGQLKKQIMSIVTDSTPLEEPKNPENNVTKIYELFASEEELAAMKEKFAAGGYGYGHAKKELLNKVLEYFGEARTRREELAKNPEYVEEVLRKGAEKARTLAIAKIKEVKKAAGLLGDVYK</sequence>
<feature type="short sequence motif" description="'HIGH' region" evidence="8">
    <location>
        <begin position="10"/>
        <end position="18"/>
    </location>
</feature>
<dbReference type="InterPro" id="IPR050203">
    <property type="entry name" value="Trp-tRNA_synthetase"/>
</dbReference>
<feature type="binding site" evidence="8">
    <location>
        <begin position="190"/>
        <end position="194"/>
    </location>
    <ligand>
        <name>ATP</name>
        <dbReference type="ChEBI" id="CHEBI:30616"/>
    </ligand>
</feature>
<keyword evidence="2 8" id="KW-0436">Ligase</keyword>
<dbReference type="HAMAP" id="MF_00140_B">
    <property type="entry name" value="Trp_tRNA_synth_B"/>
    <property type="match status" value="1"/>
</dbReference>
<dbReference type="CDD" id="cd00806">
    <property type="entry name" value="TrpRS_core"/>
    <property type="match status" value="1"/>
</dbReference>
<evidence type="ECO:0000256" key="9">
    <source>
        <dbReference type="RuleBase" id="RU363036"/>
    </source>
</evidence>
<evidence type="ECO:0000256" key="1">
    <source>
        <dbReference type="ARBA" id="ARBA00005594"/>
    </source>
</evidence>
<dbReference type="AlphaFoldDB" id="A0A9W6GMH0"/>
<evidence type="ECO:0000256" key="5">
    <source>
        <dbReference type="ARBA" id="ARBA00022917"/>
    </source>
</evidence>
<evidence type="ECO:0000256" key="7">
    <source>
        <dbReference type="ARBA" id="ARBA00049929"/>
    </source>
</evidence>
<dbReference type="GO" id="GO:0006436">
    <property type="term" value="P:tryptophanyl-tRNA aminoacylation"/>
    <property type="evidence" value="ECO:0007669"/>
    <property type="project" value="UniProtKB-UniRule"/>
</dbReference>
<dbReference type="InterPro" id="IPR024109">
    <property type="entry name" value="Trp-tRNA-ligase_bac-type"/>
</dbReference>
<dbReference type="EMBL" id="BSDY01000008">
    <property type="protein sequence ID" value="GLI56516.1"/>
    <property type="molecule type" value="Genomic_DNA"/>
</dbReference>
<reference evidence="10" key="1">
    <citation type="submission" date="2022-12" db="EMBL/GenBank/DDBJ databases">
        <title>Reference genome sequencing for broad-spectrum identification of bacterial and archaeal isolates by mass spectrometry.</title>
        <authorList>
            <person name="Sekiguchi Y."/>
            <person name="Tourlousse D.M."/>
        </authorList>
    </citation>
    <scope>NUCLEOTIDE SEQUENCE</scope>
    <source>
        <strain evidence="10">10succ1</strain>
    </source>
</reference>
<proteinExistence type="inferred from homology"/>
<feature type="binding site" evidence="8">
    <location>
        <begin position="17"/>
        <end position="18"/>
    </location>
    <ligand>
        <name>ATP</name>
        <dbReference type="ChEBI" id="CHEBI:30616"/>
    </ligand>
</feature>
<dbReference type="Pfam" id="PF00579">
    <property type="entry name" value="tRNA-synt_1b"/>
    <property type="match status" value="1"/>
</dbReference>
<keyword evidence="8" id="KW-0963">Cytoplasm</keyword>
<evidence type="ECO:0000256" key="4">
    <source>
        <dbReference type="ARBA" id="ARBA00022840"/>
    </source>
</evidence>
<dbReference type="InterPro" id="IPR002306">
    <property type="entry name" value="Trp-tRNA-ligase"/>
</dbReference>
<feature type="binding site" evidence="8">
    <location>
        <position position="183"/>
    </location>
    <ligand>
        <name>ATP</name>
        <dbReference type="ChEBI" id="CHEBI:30616"/>
    </ligand>
</feature>
<dbReference type="FunFam" id="1.10.240.10:FF:000005">
    <property type="entry name" value="Tryptophan--tRNA ligase"/>
    <property type="match status" value="1"/>
</dbReference>
<dbReference type="InterPro" id="IPR002305">
    <property type="entry name" value="aa-tRNA-synth_Ic"/>
</dbReference>
<dbReference type="GO" id="GO:0005524">
    <property type="term" value="F:ATP binding"/>
    <property type="evidence" value="ECO:0007669"/>
    <property type="project" value="UniProtKB-UniRule"/>
</dbReference>
<feature type="binding site" evidence="8">
    <location>
        <position position="132"/>
    </location>
    <ligand>
        <name>L-tryptophan</name>
        <dbReference type="ChEBI" id="CHEBI:57912"/>
    </ligand>
</feature>
<organism evidence="10 11">
    <name type="scientific">Propionigenium maris DSM 9537</name>
    <dbReference type="NCBI Taxonomy" id="1123000"/>
    <lineage>
        <taxon>Bacteria</taxon>
        <taxon>Fusobacteriati</taxon>
        <taxon>Fusobacteriota</taxon>
        <taxon>Fusobacteriia</taxon>
        <taxon>Fusobacteriales</taxon>
        <taxon>Fusobacteriaceae</taxon>
        <taxon>Propionigenium</taxon>
    </lineage>
</organism>
<dbReference type="GO" id="GO:0004830">
    <property type="term" value="F:tryptophan-tRNA ligase activity"/>
    <property type="evidence" value="ECO:0007669"/>
    <property type="project" value="UniProtKB-UniRule"/>
</dbReference>
<keyword evidence="11" id="KW-1185">Reference proteome</keyword>
<dbReference type="PANTHER" id="PTHR43766">
    <property type="entry name" value="TRYPTOPHAN--TRNA LIGASE, MITOCHONDRIAL"/>
    <property type="match status" value="1"/>
</dbReference>
<accession>A0A9W6GMH0</accession>